<dbReference type="PATRIC" id="fig|121290.4.peg.2385"/>
<evidence type="ECO:0000313" key="1">
    <source>
        <dbReference type="EMBL" id="KWT66778.1"/>
    </source>
</evidence>
<accession>A0A125NUJ0</accession>
<dbReference type="STRING" id="121290.APY04_2185"/>
<dbReference type="AlphaFoldDB" id="A0A125NUJ0"/>
<proteinExistence type="predicted"/>
<protein>
    <recommendedName>
        <fullName evidence="3">Nonspecific acid phosphatase</fullName>
    </recommendedName>
</protein>
<sequence length="204" mass="22551">MSCVCDWIATARHPRFNRPYTELVYKPMLEVIAYLQANQFKTFIVSGGGIEFMRPWTAQVYAIPPENVTGSSIKTEFKIIDGKPQLLRLGEIAFIDDKAGKPVGINAHIGQQPIAAFGSSSGDRQMLQWTAAGAGRRLMMLVFHDDATREYAYGPGDGQPDTKFGTFPQDLMDEARGSGWNVISMKNDWATVFPPQPTAATDDD</sequence>
<dbReference type="InterPro" id="IPR036412">
    <property type="entry name" value="HAD-like_sf"/>
</dbReference>
<evidence type="ECO:0008006" key="3">
    <source>
        <dbReference type="Google" id="ProtNLM"/>
    </source>
</evidence>
<organism evidence="1 2">
    <name type="scientific">Hyphomicrobium sulfonivorans</name>
    <dbReference type="NCBI Taxonomy" id="121290"/>
    <lineage>
        <taxon>Bacteria</taxon>
        <taxon>Pseudomonadati</taxon>
        <taxon>Pseudomonadota</taxon>
        <taxon>Alphaproteobacteria</taxon>
        <taxon>Hyphomicrobiales</taxon>
        <taxon>Hyphomicrobiaceae</taxon>
        <taxon>Hyphomicrobium</taxon>
    </lineage>
</organism>
<gene>
    <name evidence="1" type="ORF">APY04_2185</name>
</gene>
<dbReference type="Proteomes" id="UP000059074">
    <property type="component" value="Unassembled WGS sequence"/>
</dbReference>
<dbReference type="Gene3D" id="3.40.50.1000">
    <property type="entry name" value="HAD superfamily/HAD-like"/>
    <property type="match status" value="1"/>
</dbReference>
<name>A0A125NUJ0_HYPSL</name>
<dbReference type="SUPFAM" id="SSF56784">
    <property type="entry name" value="HAD-like"/>
    <property type="match status" value="1"/>
</dbReference>
<reference evidence="1 2" key="1">
    <citation type="submission" date="2015-10" db="EMBL/GenBank/DDBJ databases">
        <title>Transcriptomic analysis of a linuron degrading triple-species bacterial consortium.</title>
        <authorList>
            <person name="Albers P."/>
        </authorList>
    </citation>
    <scope>NUCLEOTIDE SEQUENCE [LARGE SCALE GENOMIC DNA]</scope>
    <source>
        <strain evidence="1 2">WDL6</strain>
    </source>
</reference>
<dbReference type="OrthoDB" id="9799365at2"/>
<keyword evidence="2" id="KW-1185">Reference proteome</keyword>
<dbReference type="EMBL" id="LMTR01000071">
    <property type="protein sequence ID" value="KWT66778.1"/>
    <property type="molecule type" value="Genomic_DNA"/>
</dbReference>
<comment type="caution">
    <text evidence="1">The sequence shown here is derived from an EMBL/GenBank/DDBJ whole genome shotgun (WGS) entry which is preliminary data.</text>
</comment>
<dbReference type="InterPro" id="IPR023214">
    <property type="entry name" value="HAD_sf"/>
</dbReference>
<evidence type="ECO:0000313" key="2">
    <source>
        <dbReference type="Proteomes" id="UP000059074"/>
    </source>
</evidence>